<evidence type="ECO:0000313" key="2">
    <source>
        <dbReference type="Proteomes" id="UP001160148"/>
    </source>
</evidence>
<dbReference type="InterPro" id="IPR005312">
    <property type="entry name" value="DUF1759"/>
</dbReference>
<dbReference type="AlphaFoldDB" id="A0AAV0X7X4"/>
<sequence>MADMAALISRRGQLKGQLTRLNTYVKDLNGVELEQLTIRREKANIVWKDFEEVQTQIEEENGMSTENETYRSEFEELYFFTQQRLIDDVQKFFYLRASLSGEAENCVQCMQTTSENYHKTWKSLVDRYSNKRVLIKIHTKSLFNLEPVKDESAERLRKLHGSLSGHFKALETLGKNPRSWGSLILYLITTKLDPITLEK</sequence>
<keyword evidence="2" id="KW-1185">Reference proteome</keyword>
<comment type="caution">
    <text evidence="1">The sequence shown here is derived from an EMBL/GenBank/DDBJ whole genome shotgun (WGS) entry which is preliminary data.</text>
</comment>
<dbReference type="EMBL" id="CARXXK010000003">
    <property type="protein sequence ID" value="CAI6364313.1"/>
    <property type="molecule type" value="Genomic_DNA"/>
</dbReference>
<evidence type="ECO:0000313" key="1">
    <source>
        <dbReference type="EMBL" id="CAI6364313.1"/>
    </source>
</evidence>
<name>A0AAV0X7X4_9HEMI</name>
<dbReference type="PANTHER" id="PTHR22954">
    <property type="entry name" value="RETROVIRAL PROTEASE-RELATED"/>
    <property type="match status" value="1"/>
</dbReference>
<protein>
    <submittedName>
        <fullName evidence="1">Uncharacterized protein</fullName>
    </submittedName>
</protein>
<proteinExistence type="predicted"/>
<dbReference type="PANTHER" id="PTHR22954:SF3">
    <property type="entry name" value="PROTEIN CBG08539"/>
    <property type="match status" value="1"/>
</dbReference>
<gene>
    <name evidence="1" type="ORF">MEUPH1_LOCUS19155</name>
</gene>
<reference evidence="1 2" key="1">
    <citation type="submission" date="2023-01" db="EMBL/GenBank/DDBJ databases">
        <authorList>
            <person name="Whitehead M."/>
        </authorList>
    </citation>
    <scope>NUCLEOTIDE SEQUENCE [LARGE SCALE GENOMIC DNA]</scope>
</reference>
<dbReference type="Pfam" id="PF03564">
    <property type="entry name" value="DUF1759"/>
    <property type="match status" value="1"/>
</dbReference>
<organism evidence="1 2">
    <name type="scientific">Macrosiphum euphorbiae</name>
    <name type="common">potato aphid</name>
    <dbReference type="NCBI Taxonomy" id="13131"/>
    <lineage>
        <taxon>Eukaryota</taxon>
        <taxon>Metazoa</taxon>
        <taxon>Ecdysozoa</taxon>
        <taxon>Arthropoda</taxon>
        <taxon>Hexapoda</taxon>
        <taxon>Insecta</taxon>
        <taxon>Pterygota</taxon>
        <taxon>Neoptera</taxon>
        <taxon>Paraneoptera</taxon>
        <taxon>Hemiptera</taxon>
        <taxon>Sternorrhyncha</taxon>
        <taxon>Aphidomorpha</taxon>
        <taxon>Aphidoidea</taxon>
        <taxon>Aphididae</taxon>
        <taxon>Macrosiphini</taxon>
        <taxon>Macrosiphum</taxon>
    </lineage>
</organism>
<accession>A0AAV0X7X4</accession>
<dbReference type="Proteomes" id="UP001160148">
    <property type="component" value="Unassembled WGS sequence"/>
</dbReference>